<name>A0ABC9AN10_9POAL</name>
<keyword evidence="2" id="KW-1185">Reference proteome</keyword>
<protein>
    <submittedName>
        <fullName evidence="1">Uncharacterized protein</fullName>
    </submittedName>
</protein>
<reference evidence="1" key="1">
    <citation type="submission" date="2024-10" db="EMBL/GenBank/DDBJ databases">
        <authorList>
            <person name="Ryan C."/>
        </authorList>
    </citation>
    <scope>NUCLEOTIDE SEQUENCE [LARGE SCALE GENOMIC DNA]</scope>
</reference>
<evidence type="ECO:0000313" key="1">
    <source>
        <dbReference type="EMBL" id="CAL4983372.1"/>
    </source>
</evidence>
<dbReference type="AlphaFoldDB" id="A0ABC9AN10"/>
<proteinExistence type="predicted"/>
<accession>A0ABC9AN10</accession>
<sequence length="100" mass="11346">MNKMAPLIVYGFPLNWPQVVKSYTVRSMCAALSILLIMSSALSGWVEDHTECDAMDSCTHPKCEAECQKKNTDLPFEPECTTPKECCCTFHRQEDNVFLH</sequence>
<organism evidence="1 2">
    <name type="scientific">Urochloa decumbens</name>
    <dbReference type="NCBI Taxonomy" id="240449"/>
    <lineage>
        <taxon>Eukaryota</taxon>
        <taxon>Viridiplantae</taxon>
        <taxon>Streptophyta</taxon>
        <taxon>Embryophyta</taxon>
        <taxon>Tracheophyta</taxon>
        <taxon>Spermatophyta</taxon>
        <taxon>Magnoliopsida</taxon>
        <taxon>Liliopsida</taxon>
        <taxon>Poales</taxon>
        <taxon>Poaceae</taxon>
        <taxon>PACMAD clade</taxon>
        <taxon>Panicoideae</taxon>
        <taxon>Panicodae</taxon>
        <taxon>Paniceae</taxon>
        <taxon>Melinidinae</taxon>
        <taxon>Urochloa</taxon>
    </lineage>
</organism>
<gene>
    <name evidence="1" type="ORF">URODEC1_LOCUS57020</name>
</gene>
<dbReference type="EMBL" id="OZ075132">
    <property type="protein sequence ID" value="CAL4983372.1"/>
    <property type="molecule type" value="Genomic_DNA"/>
</dbReference>
<dbReference type="Proteomes" id="UP001497457">
    <property type="component" value="Chromosome 22rd"/>
</dbReference>
<evidence type="ECO:0000313" key="2">
    <source>
        <dbReference type="Proteomes" id="UP001497457"/>
    </source>
</evidence>